<accession>A0A158L5A7</accession>
<evidence type="ECO:0000313" key="1">
    <source>
        <dbReference type="EMBL" id="SAL88189.1"/>
    </source>
</evidence>
<evidence type="ECO:0000313" key="2">
    <source>
        <dbReference type="Proteomes" id="UP000054770"/>
    </source>
</evidence>
<proteinExistence type="predicted"/>
<dbReference type="EMBL" id="FCON02000373">
    <property type="protein sequence ID" value="SAL88189.1"/>
    <property type="molecule type" value="Genomic_DNA"/>
</dbReference>
<name>A0A158L5A7_9BURK</name>
<sequence length="134" mass="15227">MPGNVVKLLGNVLAKLTKFAATLRTARIIRLVNDVDALQVIRKWFASRWLPTFKTVPVRCIDGCRAVVGLKIFKTQFQLFDLAVDLLRLTPELHALELRDPQLQVLDLERPVRERLLKCCDGVAQIRKIVLALT</sequence>
<keyword evidence="2" id="KW-1185">Reference proteome</keyword>
<protein>
    <submittedName>
        <fullName evidence="1">Uncharacterized protein</fullName>
    </submittedName>
</protein>
<comment type="caution">
    <text evidence="1">The sequence shown here is derived from an EMBL/GenBank/DDBJ whole genome shotgun (WGS) entry which is preliminary data.</text>
</comment>
<reference evidence="1" key="1">
    <citation type="submission" date="2016-01" db="EMBL/GenBank/DDBJ databases">
        <authorList>
            <person name="Peeters C."/>
        </authorList>
    </citation>
    <scope>NUCLEOTIDE SEQUENCE [LARGE SCALE GENOMIC DNA]</scope>
    <source>
        <strain evidence="1">LMG 22940</strain>
    </source>
</reference>
<gene>
    <name evidence="1" type="ORF">AWB68_08689</name>
</gene>
<dbReference type="Proteomes" id="UP000054770">
    <property type="component" value="Unassembled WGS sequence"/>
</dbReference>
<organism evidence="1 2">
    <name type="scientific">Caballeronia choica</name>
    <dbReference type="NCBI Taxonomy" id="326476"/>
    <lineage>
        <taxon>Bacteria</taxon>
        <taxon>Pseudomonadati</taxon>
        <taxon>Pseudomonadota</taxon>
        <taxon>Betaproteobacteria</taxon>
        <taxon>Burkholderiales</taxon>
        <taxon>Burkholderiaceae</taxon>
        <taxon>Caballeronia</taxon>
    </lineage>
</organism>
<dbReference type="AlphaFoldDB" id="A0A158L5A7"/>